<dbReference type="EMBL" id="CM045765">
    <property type="protein sequence ID" value="KAI7999974.1"/>
    <property type="molecule type" value="Genomic_DNA"/>
</dbReference>
<comment type="caution">
    <text evidence="1">The sequence shown here is derived from an EMBL/GenBank/DDBJ whole genome shotgun (WGS) entry which is preliminary data.</text>
</comment>
<organism evidence="1 2">
    <name type="scientific">Camellia lanceoleosa</name>
    <dbReference type="NCBI Taxonomy" id="1840588"/>
    <lineage>
        <taxon>Eukaryota</taxon>
        <taxon>Viridiplantae</taxon>
        <taxon>Streptophyta</taxon>
        <taxon>Embryophyta</taxon>
        <taxon>Tracheophyta</taxon>
        <taxon>Spermatophyta</taxon>
        <taxon>Magnoliopsida</taxon>
        <taxon>eudicotyledons</taxon>
        <taxon>Gunneridae</taxon>
        <taxon>Pentapetalae</taxon>
        <taxon>asterids</taxon>
        <taxon>Ericales</taxon>
        <taxon>Theaceae</taxon>
        <taxon>Camellia</taxon>
    </lineage>
</organism>
<dbReference type="Proteomes" id="UP001060215">
    <property type="component" value="Chromosome 8"/>
</dbReference>
<sequence length="81" mass="9492">MAACRVFVGLGVVFLWWVCFSFLSFFGGEQLPKRLFKLEEFCVRVTTLRNKEKRISSESLVENYNSVIWEIFISASKVCDW</sequence>
<evidence type="ECO:0000313" key="1">
    <source>
        <dbReference type="EMBL" id="KAI7999974.1"/>
    </source>
</evidence>
<accession>A0ACC0GGK5</accession>
<gene>
    <name evidence="1" type="ORF">LOK49_LG09G02804</name>
</gene>
<evidence type="ECO:0000313" key="2">
    <source>
        <dbReference type="Proteomes" id="UP001060215"/>
    </source>
</evidence>
<reference evidence="1 2" key="1">
    <citation type="journal article" date="2022" name="Plant J.">
        <title>Chromosome-level genome of Camellia lanceoleosa provides a valuable resource for understanding genome evolution and self-incompatibility.</title>
        <authorList>
            <person name="Gong W."/>
            <person name="Xiao S."/>
            <person name="Wang L."/>
            <person name="Liao Z."/>
            <person name="Chang Y."/>
            <person name="Mo W."/>
            <person name="Hu G."/>
            <person name="Li W."/>
            <person name="Zhao G."/>
            <person name="Zhu H."/>
            <person name="Hu X."/>
            <person name="Ji K."/>
            <person name="Xiang X."/>
            <person name="Song Q."/>
            <person name="Yuan D."/>
            <person name="Jin S."/>
            <person name="Zhang L."/>
        </authorList>
    </citation>
    <scope>NUCLEOTIDE SEQUENCE [LARGE SCALE GENOMIC DNA]</scope>
    <source>
        <strain evidence="1">SQ_2022a</strain>
    </source>
</reference>
<name>A0ACC0GGK5_9ERIC</name>
<keyword evidence="2" id="KW-1185">Reference proteome</keyword>
<proteinExistence type="predicted"/>
<protein>
    <submittedName>
        <fullName evidence="1">Uncharacterized protein</fullName>
    </submittedName>
</protein>